<dbReference type="GO" id="GO:0008270">
    <property type="term" value="F:zinc ion binding"/>
    <property type="evidence" value="ECO:0007669"/>
    <property type="project" value="UniProtKB-KW"/>
</dbReference>
<feature type="region of interest" description="Disordered" evidence="6">
    <location>
        <begin position="1"/>
        <end position="57"/>
    </location>
</feature>
<dbReference type="SMART" id="SM00355">
    <property type="entry name" value="ZnF_C2H2"/>
    <property type="match status" value="3"/>
</dbReference>
<feature type="compositionally biased region" description="Polar residues" evidence="6">
    <location>
        <begin position="1"/>
        <end position="12"/>
    </location>
</feature>
<dbReference type="AlphaFoldDB" id="A0A9P6TWZ1"/>
<evidence type="ECO:0000259" key="7">
    <source>
        <dbReference type="PROSITE" id="PS50157"/>
    </source>
</evidence>
<protein>
    <submittedName>
        <fullName evidence="8">Transcriptional regulator of ribosomal biogenesis protein</fullName>
    </submittedName>
</protein>
<dbReference type="Proteomes" id="UP000726737">
    <property type="component" value="Unassembled WGS sequence"/>
</dbReference>
<dbReference type="InterPro" id="IPR036236">
    <property type="entry name" value="Znf_C2H2_sf"/>
</dbReference>
<dbReference type="PANTHER" id="PTHR23057:SF0">
    <property type="entry name" value="JUXTAPOSED WITH ANOTHER ZINC FINGER PROTEIN 1"/>
    <property type="match status" value="1"/>
</dbReference>
<dbReference type="PANTHER" id="PTHR23057">
    <property type="entry name" value="JUXTAPOSED WITH ANOTHER ZINC FINGER PROTEIN 1"/>
    <property type="match status" value="1"/>
</dbReference>
<dbReference type="EMBL" id="JAAAJA010000649">
    <property type="protein sequence ID" value="KAG0250799.1"/>
    <property type="molecule type" value="Genomic_DNA"/>
</dbReference>
<evidence type="ECO:0000256" key="1">
    <source>
        <dbReference type="ARBA" id="ARBA00022723"/>
    </source>
</evidence>
<evidence type="ECO:0000256" key="5">
    <source>
        <dbReference type="PROSITE-ProRule" id="PRU00042"/>
    </source>
</evidence>
<evidence type="ECO:0000313" key="8">
    <source>
        <dbReference type="EMBL" id="KAG0250799.1"/>
    </source>
</evidence>
<keyword evidence="2" id="KW-0677">Repeat</keyword>
<feature type="region of interest" description="Disordered" evidence="6">
    <location>
        <begin position="515"/>
        <end position="569"/>
    </location>
</feature>
<gene>
    <name evidence="8" type="primary">SFP1_3</name>
    <name evidence="8" type="ORF">BG011_008079</name>
</gene>
<feature type="compositionally biased region" description="Low complexity" evidence="6">
    <location>
        <begin position="118"/>
        <end position="127"/>
    </location>
</feature>
<evidence type="ECO:0000256" key="6">
    <source>
        <dbReference type="SAM" id="MobiDB-lite"/>
    </source>
</evidence>
<feature type="region of interest" description="Disordered" evidence="6">
    <location>
        <begin position="98"/>
        <end position="197"/>
    </location>
</feature>
<keyword evidence="3 5" id="KW-0863">Zinc-finger</keyword>
<dbReference type="PROSITE" id="PS00028">
    <property type="entry name" value="ZINC_FINGER_C2H2_1"/>
    <property type="match status" value="2"/>
</dbReference>
<feature type="non-terminal residue" evidence="8">
    <location>
        <position position="676"/>
    </location>
</feature>
<evidence type="ECO:0000256" key="2">
    <source>
        <dbReference type="ARBA" id="ARBA00022737"/>
    </source>
</evidence>
<comment type="caution">
    <text evidence="8">The sequence shown here is derived from an EMBL/GenBank/DDBJ whole genome shotgun (WGS) entry which is preliminary data.</text>
</comment>
<dbReference type="Gene3D" id="3.30.160.60">
    <property type="entry name" value="Classic Zinc Finger"/>
    <property type="match status" value="2"/>
</dbReference>
<feature type="domain" description="C2H2-type" evidence="7">
    <location>
        <begin position="385"/>
        <end position="415"/>
    </location>
</feature>
<keyword evidence="1" id="KW-0479">Metal-binding</keyword>
<feature type="domain" description="C2H2-type" evidence="7">
    <location>
        <begin position="427"/>
        <end position="457"/>
    </location>
</feature>
<dbReference type="SUPFAM" id="SSF57667">
    <property type="entry name" value="beta-beta-alpha zinc fingers"/>
    <property type="match status" value="1"/>
</dbReference>
<dbReference type="InterPro" id="IPR051580">
    <property type="entry name" value="ZnF-Chromatin_assoc"/>
</dbReference>
<feature type="compositionally biased region" description="Polar residues" evidence="6">
    <location>
        <begin position="559"/>
        <end position="569"/>
    </location>
</feature>
<keyword evidence="4" id="KW-0862">Zinc</keyword>
<reference evidence="8" key="1">
    <citation type="journal article" date="2020" name="Fungal Divers.">
        <title>Resolving the Mortierellaceae phylogeny through synthesis of multi-gene phylogenetics and phylogenomics.</title>
        <authorList>
            <person name="Vandepol N."/>
            <person name="Liber J."/>
            <person name="Desiro A."/>
            <person name="Na H."/>
            <person name="Kennedy M."/>
            <person name="Barry K."/>
            <person name="Grigoriev I.V."/>
            <person name="Miller A.N."/>
            <person name="O'Donnell K."/>
            <person name="Stajich J.E."/>
            <person name="Bonito G."/>
        </authorList>
    </citation>
    <scope>NUCLEOTIDE SEQUENCE</scope>
    <source>
        <strain evidence="8">KOD948</strain>
    </source>
</reference>
<dbReference type="GO" id="GO:0005634">
    <property type="term" value="C:nucleus"/>
    <property type="evidence" value="ECO:0007669"/>
    <property type="project" value="TreeGrafter"/>
</dbReference>
<keyword evidence="9" id="KW-1185">Reference proteome</keyword>
<sequence length="676" mass="72238">MSAPASVTLTSTHRSRLPIPSRLRLPSHQRPSQPLPPYDDPRSSSRTLIPEYSSSPRLGDVYQRDLEANYCKNFSCCGLTLGDLHALLQHYEESHVHFEEDDDNGHPVPAGFTDDDGWSTSSDTPTSPRANGRHPSHLKGTSSSSSSSAAANAAAAATVAALTAGHHHHQQHQQQSQHHLQHNHHQQQQQQQQQQRLSPLSFLNSKKKTNGVSLSDIYSEDHPGLLPTDDAVSAFPNSILRTAAQAEFTNLTSNKRDLSAYSTSFDTHSPMAKKISTFQNLTLTSAAGTSAAATNTATPHKSNTAASTLLNNTQPSMTTQSQQDILNSVTDYLDQAMQQGLMPDCEVGSPAYLLAAEDLIRKREELVSIMESIGKTGTPSADKPYRCTVSGCDKSYKNPNGLKYHNQHGHCSASGLGEADVPESKPYMCTFLECGKRYKNLNGLKYHIEHSHPNLTPALRAHQAGLTSHPLLLNGAFANNPQAALTLAAALSAVEASPMMMQAINAITASAANNVNNNTNNSNSNNNSNNSNNRTSPPTDNTPDTTPSPHNSPALRPTAASTTMAPGTHSLTAYRGGDNNVFSTDVTPMTSPVLSRATLPGLSPLSIHTGTARATGMTGLMTPSSLSPTLAQAAPKSPTSVSQVSTLTAALAAVTVEQQRQQLHQLQQQQGPRSVP</sequence>
<feature type="compositionally biased region" description="Low complexity" evidence="6">
    <location>
        <begin position="141"/>
        <end position="164"/>
    </location>
</feature>
<feature type="compositionally biased region" description="Low complexity" evidence="6">
    <location>
        <begin position="515"/>
        <end position="553"/>
    </location>
</feature>
<organism evidence="8 9">
    <name type="scientific">Mortierella polycephala</name>
    <dbReference type="NCBI Taxonomy" id="41804"/>
    <lineage>
        <taxon>Eukaryota</taxon>
        <taxon>Fungi</taxon>
        <taxon>Fungi incertae sedis</taxon>
        <taxon>Mucoromycota</taxon>
        <taxon>Mortierellomycotina</taxon>
        <taxon>Mortierellomycetes</taxon>
        <taxon>Mortierellales</taxon>
        <taxon>Mortierellaceae</taxon>
        <taxon>Mortierella</taxon>
    </lineage>
</organism>
<feature type="compositionally biased region" description="Polar residues" evidence="6">
    <location>
        <begin position="44"/>
        <end position="56"/>
    </location>
</feature>
<dbReference type="OrthoDB" id="3269380at2759"/>
<name>A0A9P6TWZ1_9FUNG</name>
<proteinExistence type="predicted"/>
<evidence type="ECO:0000256" key="3">
    <source>
        <dbReference type="ARBA" id="ARBA00022771"/>
    </source>
</evidence>
<evidence type="ECO:0000256" key="4">
    <source>
        <dbReference type="ARBA" id="ARBA00022833"/>
    </source>
</evidence>
<accession>A0A9P6TWZ1</accession>
<evidence type="ECO:0000313" key="9">
    <source>
        <dbReference type="Proteomes" id="UP000726737"/>
    </source>
</evidence>
<dbReference type="InterPro" id="IPR013087">
    <property type="entry name" value="Znf_C2H2_type"/>
</dbReference>
<dbReference type="PROSITE" id="PS50157">
    <property type="entry name" value="ZINC_FINGER_C2H2_2"/>
    <property type="match status" value="2"/>
</dbReference>
<feature type="compositionally biased region" description="Low complexity" evidence="6">
    <location>
        <begin position="186"/>
        <end position="195"/>
    </location>
</feature>
<feature type="compositionally biased region" description="Low complexity" evidence="6">
    <location>
        <begin position="17"/>
        <end position="26"/>
    </location>
</feature>